<keyword evidence="2" id="KW-0472">Membrane</keyword>
<feature type="region of interest" description="Disordered" evidence="1">
    <location>
        <begin position="192"/>
        <end position="212"/>
    </location>
</feature>
<evidence type="ECO:0000313" key="3">
    <source>
        <dbReference type="EMBL" id="CAG6690430.1"/>
    </source>
</evidence>
<evidence type="ECO:0000256" key="2">
    <source>
        <dbReference type="SAM" id="Phobius"/>
    </source>
</evidence>
<name>A0A8D8TL01_9HEMI</name>
<evidence type="ECO:0000256" key="1">
    <source>
        <dbReference type="SAM" id="MobiDB-lite"/>
    </source>
</evidence>
<protein>
    <submittedName>
        <fullName evidence="3">Uncharacterized protein</fullName>
    </submittedName>
</protein>
<proteinExistence type="predicted"/>
<reference evidence="3" key="1">
    <citation type="submission" date="2021-05" db="EMBL/GenBank/DDBJ databases">
        <authorList>
            <person name="Alioto T."/>
            <person name="Alioto T."/>
            <person name="Gomez Garrido J."/>
        </authorList>
    </citation>
    <scope>NUCLEOTIDE SEQUENCE</scope>
</reference>
<dbReference type="AlphaFoldDB" id="A0A8D8TL01"/>
<keyword evidence="2" id="KW-1133">Transmembrane helix</keyword>
<accession>A0A8D8TL01</accession>
<feature type="transmembrane region" description="Helical" evidence="2">
    <location>
        <begin position="66"/>
        <end position="87"/>
    </location>
</feature>
<organism evidence="3">
    <name type="scientific">Cacopsylla melanoneura</name>
    <dbReference type="NCBI Taxonomy" id="428564"/>
    <lineage>
        <taxon>Eukaryota</taxon>
        <taxon>Metazoa</taxon>
        <taxon>Ecdysozoa</taxon>
        <taxon>Arthropoda</taxon>
        <taxon>Hexapoda</taxon>
        <taxon>Insecta</taxon>
        <taxon>Pterygota</taxon>
        <taxon>Neoptera</taxon>
        <taxon>Paraneoptera</taxon>
        <taxon>Hemiptera</taxon>
        <taxon>Sternorrhyncha</taxon>
        <taxon>Psylloidea</taxon>
        <taxon>Psyllidae</taxon>
        <taxon>Psyllinae</taxon>
        <taxon>Cacopsylla</taxon>
    </lineage>
</organism>
<sequence length="212" mass="24309">MLLNRDQGIMEKTKETLERQTVTVVNREEEIRVEDVANTGINQEAGTPAGTGITLKKERTAYLKSMFQFIGTIIIQAYLISILQLSLPEKNREYSPVAYLLLALFHLLWNKNDSTKNAKTVIENVQEAMSQIIEKIPKGIAEPSEHTYRRFVYCFESLYIWCKVHFAGWPRGNNQTRKDDWHTHISTNFNNTQSLASNSQESNNADSRTSHS</sequence>
<keyword evidence="2" id="KW-0812">Transmembrane</keyword>
<dbReference type="EMBL" id="HBUF01297488">
    <property type="protein sequence ID" value="CAG6690430.1"/>
    <property type="molecule type" value="Transcribed_RNA"/>
</dbReference>
<feature type="transmembrane region" description="Helical" evidence="2">
    <location>
        <begin position="93"/>
        <end position="109"/>
    </location>
</feature>